<evidence type="ECO:0000256" key="9">
    <source>
        <dbReference type="ARBA" id="ARBA00023002"/>
    </source>
</evidence>
<dbReference type="AlphaFoldDB" id="A0A1A0HIH6"/>
<dbReference type="RefSeq" id="XP_018714163.1">
    <property type="nucleotide sequence ID" value="XM_018858567.1"/>
</dbReference>
<comment type="similarity">
    <text evidence="4">Belongs to the choline monooxygenase family.</text>
</comment>
<dbReference type="EMBL" id="LXTC01000001">
    <property type="protein sequence ID" value="OBA23682.1"/>
    <property type="molecule type" value="Genomic_DNA"/>
</dbReference>
<dbReference type="Proteomes" id="UP000092555">
    <property type="component" value="Unassembled WGS sequence"/>
</dbReference>
<dbReference type="GO" id="GO:0005506">
    <property type="term" value="F:iron ion binding"/>
    <property type="evidence" value="ECO:0007669"/>
    <property type="project" value="InterPro"/>
</dbReference>
<dbReference type="STRING" id="869754.A0A1A0HIH6"/>
<gene>
    <name evidence="14" type="ORF">METBIDRAFT_76661</name>
</gene>
<protein>
    <recommendedName>
        <fullName evidence="6">Choline monooxygenase, chloroplastic</fullName>
        <ecNumber evidence="5">1.14.15.7</ecNumber>
    </recommendedName>
</protein>
<dbReference type="InterPro" id="IPR036922">
    <property type="entry name" value="Rieske_2Fe-2S_sf"/>
</dbReference>
<dbReference type="GO" id="GO:0019133">
    <property type="term" value="F:choline monooxygenase activity"/>
    <property type="evidence" value="ECO:0007669"/>
    <property type="project" value="UniProtKB-EC"/>
</dbReference>
<evidence type="ECO:0000256" key="6">
    <source>
        <dbReference type="ARBA" id="ARBA00014931"/>
    </source>
</evidence>
<dbReference type="EC" id="1.14.15.7" evidence="5"/>
<dbReference type="Pfam" id="PF00355">
    <property type="entry name" value="Rieske"/>
    <property type="match status" value="1"/>
</dbReference>
<keyword evidence="8" id="KW-0479">Metal-binding</keyword>
<dbReference type="SUPFAM" id="SSF50022">
    <property type="entry name" value="ISP domain"/>
    <property type="match status" value="1"/>
</dbReference>
<feature type="domain" description="Rieske" evidence="13">
    <location>
        <begin position="30"/>
        <end position="118"/>
    </location>
</feature>
<keyword evidence="11" id="KW-0411">Iron-sulfur</keyword>
<dbReference type="PANTHER" id="PTHR43756:SF5">
    <property type="entry name" value="CHOLINE MONOOXYGENASE, CHLOROPLASTIC"/>
    <property type="match status" value="1"/>
</dbReference>
<comment type="catalytic activity">
    <reaction evidence="12">
        <text>choline + 2 reduced [2Fe-2S]-[ferredoxin] + O2 + 2 H(+) = betaine aldehyde hydrate + 2 oxidized [2Fe-2S]-[ferredoxin] + H2O</text>
        <dbReference type="Rhea" id="RHEA:17769"/>
        <dbReference type="Rhea" id="RHEA-COMP:10000"/>
        <dbReference type="Rhea" id="RHEA-COMP:10001"/>
        <dbReference type="ChEBI" id="CHEBI:15354"/>
        <dbReference type="ChEBI" id="CHEBI:15377"/>
        <dbReference type="ChEBI" id="CHEBI:15378"/>
        <dbReference type="ChEBI" id="CHEBI:15379"/>
        <dbReference type="ChEBI" id="CHEBI:15870"/>
        <dbReference type="ChEBI" id="CHEBI:33737"/>
        <dbReference type="ChEBI" id="CHEBI:33738"/>
        <dbReference type="EC" id="1.14.15.7"/>
    </reaction>
</comment>
<dbReference type="InterPro" id="IPR001663">
    <property type="entry name" value="Rng_hydr_dOase-A"/>
</dbReference>
<name>A0A1A0HIH6_9ASCO</name>
<sequence>MSDPHTLPASWWTSEKIFELEKRAVFYKSWIFCMHASRFKNTGEYFQFNVAGILFFLLKAKDGSIKAFHNICRHRAYPIVKKDRGTSAVLMCKYHGWTYNSDGILVKAPFFDNVAGFKKSENSLFPIHTHVTRQGLVYVNFCNDIEQLIPFDDFFRGISHELDEFDFPDYDYNMSYELKGDFNWKTLMDGYQECYHCPTAHPGLNSAFRMETYEVVPRTRYCRHYAEIVRNPDKEKPERSAKKSLPWFSFGRKQKVKIETKKNPGGEFNGLWLYCFPASGINCYSPAWYSIRVLPIGPTETILHYDIYTKKGLPKAQAKEFIDFLQLVELEDFNLCTLTQKNLNQGIYNKGFLHPLKERGVLYYQGLVRDMVKMHTELEEKRKEIVNPANLRALALSKNYFHAIFHEGLLHPPVQSRLSRGATATPFPSLGLDLLLSREPYSHSMACMQSDRGPHPRGISVESDLENKRFDPAFSVLSV</sequence>
<dbReference type="CDD" id="cd00680">
    <property type="entry name" value="RHO_alpha_C"/>
    <property type="match status" value="1"/>
</dbReference>
<dbReference type="PANTHER" id="PTHR43756">
    <property type="entry name" value="CHOLINE MONOOXYGENASE, CHLOROPLASTIC"/>
    <property type="match status" value="1"/>
</dbReference>
<evidence type="ECO:0000256" key="5">
    <source>
        <dbReference type="ARBA" id="ARBA00012763"/>
    </source>
</evidence>
<evidence type="ECO:0000256" key="12">
    <source>
        <dbReference type="ARBA" id="ARBA00049097"/>
    </source>
</evidence>
<accession>A0A1A0HIH6</accession>
<dbReference type="GeneID" id="30031543"/>
<dbReference type="InterPro" id="IPR017941">
    <property type="entry name" value="Rieske_2Fe-2S"/>
</dbReference>
<keyword evidence="9" id="KW-0560">Oxidoreductase</keyword>
<comment type="caution">
    <text evidence="14">The sequence shown here is derived from an EMBL/GenBank/DDBJ whole genome shotgun (WGS) entry which is preliminary data.</text>
</comment>
<evidence type="ECO:0000256" key="1">
    <source>
        <dbReference type="ARBA" id="ARBA00001962"/>
    </source>
</evidence>
<dbReference type="GO" id="GO:0051537">
    <property type="term" value="F:2 iron, 2 sulfur cluster binding"/>
    <property type="evidence" value="ECO:0007669"/>
    <property type="project" value="UniProtKB-KW"/>
</dbReference>
<keyword evidence="10" id="KW-0408">Iron</keyword>
<dbReference type="PRINTS" id="PR00090">
    <property type="entry name" value="RNGDIOXGNASE"/>
</dbReference>
<evidence type="ECO:0000313" key="15">
    <source>
        <dbReference type="Proteomes" id="UP000092555"/>
    </source>
</evidence>
<evidence type="ECO:0000313" key="14">
    <source>
        <dbReference type="EMBL" id="OBA23682.1"/>
    </source>
</evidence>
<keyword evidence="7" id="KW-0001">2Fe-2S</keyword>
<evidence type="ECO:0000259" key="13">
    <source>
        <dbReference type="PROSITE" id="PS51296"/>
    </source>
</evidence>
<evidence type="ECO:0000256" key="7">
    <source>
        <dbReference type="ARBA" id="ARBA00022714"/>
    </source>
</evidence>
<evidence type="ECO:0000256" key="10">
    <source>
        <dbReference type="ARBA" id="ARBA00023004"/>
    </source>
</evidence>
<evidence type="ECO:0000256" key="4">
    <source>
        <dbReference type="ARBA" id="ARBA00010848"/>
    </source>
</evidence>
<dbReference type="GO" id="GO:0019285">
    <property type="term" value="P:glycine betaine biosynthetic process from choline"/>
    <property type="evidence" value="ECO:0007669"/>
    <property type="project" value="UniProtKB-UniPathway"/>
</dbReference>
<dbReference type="UniPathway" id="UPA00529">
    <property type="reaction ID" value="UER00430"/>
</dbReference>
<evidence type="ECO:0000256" key="11">
    <source>
        <dbReference type="ARBA" id="ARBA00023014"/>
    </source>
</evidence>
<dbReference type="PROSITE" id="PS51296">
    <property type="entry name" value="RIESKE"/>
    <property type="match status" value="1"/>
</dbReference>
<dbReference type="InterPro" id="IPR015879">
    <property type="entry name" value="Ring_hydroxy_dOase_asu_C_dom"/>
</dbReference>
<dbReference type="CDD" id="cd03469">
    <property type="entry name" value="Rieske_RO_Alpha_N"/>
    <property type="match status" value="1"/>
</dbReference>
<evidence type="ECO:0000256" key="2">
    <source>
        <dbReference type="ARBA" id="ARBA00002149"/>
    </source>
</evidence>
<comment type="pathway">
    <text evidence="3">Amine and polyamine biosynthesis; betaine biosynthesis via choline pathway; betaine aldehyde from choline (monooxygenase route): step 1/1.</text>
</comment>
<dbReference type="Gene3D" id="2.102.10.10">
    <property type="entry name" value="Rieske [2Fe-2S] iron-sulphur domain"/>
    <property type="match status" value="1"/>
</dbReference>
<proteinExistence type="inferred from homology"/>
<evidence type="ECO:0000256" key="3">
    <source>
        <dbReference type="ARBA" id="ARBA00004866"/>
    </source>
</evidence>
<keyword evidence="15" id="KW-1185">Reference proteome</keyword>
<dbReference type="Pfam" id="PF00848">
    <property type="entry name" value="Ring_hydroxyl_A"/>
    <property type="match status" value="1"/>
</dbReference>
<comment type="function">
    <text evidence="2">Catalyzes the first step of the osmoprotectant glycine betaine synthesis.</text>
</comment>
<dbReference type="Gene3D" id="3.90.380.10">
    <property type="entry name" value="Naphthalene 1,2-dioxygenase Alpha Subunit, Chain A, domain 1"/>
    <property type="match status" value="1"/>
</dbReference>
<dbReference type="SUPFAM" id="SSF55961">
    <property type="entry name" value="Bet v1-like"/>
    <property type="match status" value="1"/>
</dbReference>
<comment type="cofactor">
    <cofactor evidence="1">
        <name>Fe cation</name>
        <dbReference type="ChEBI" id="CHEBI:24875"/>
    </cofactor>
</comment>
<reference evidence="14 15" key="1">
    <citation type="submission" date="2016-05" db="EMBL/GenBank/DDBJ databases">
        <title>Comparative genomics of biotechnologically important yeasts.</title>
        <authorList>
            <consortium name="DOE Joint Genome Institute"/>
            <person name="Riley R."/>
            <person name="Haridas S."/>
            <person name="Wolfe K.H."/>
            <person name="Lopes M.R."/>
            <person name="Hittinger C.T."/>
            <person name="Goker M."/>
            <person name="Salamov A."/>
            <person name="Wisecaver J."/>
            <person name="Long T.M."/>
            <person name="Aerts A.L."/>
            <person name="Barry K."/>
            <person name="Choi C."/>
            <person name="Clum A."/>
            <person name="Coughlan A.Y."/>
            <person name="Deshpande S."/>
            <person name="Douglass A.P."/>
            <person name="Hanson S.J."/>
            <person name="Klenk H.-P."/>
            <person name="LaButti K."/>
            <person name="Lapidus A."/>
            <person name="Lindquist E."/>
            <person name="Lipzen A."/>
            <person name="Meier-kolthoff J.P."/>
            <person name="Ohm R.A."/>
            <person name="Otillar R.P."/>
            <person name="Pangilinan J."/>
            <person name="Peng Y."/>
            <person name="Rokas A."/>
            <person name="Rosa C.A."/>
            <person name="Scheuner C."/>
            <person name="Sibirny A.A."/>
            <person name="Slot J.C."/>
            <person name="Stielow J.B."/>
            <person name="Sun H."/>
            <person name="Kurtzman C.P."/>
            <person name="Blackwell M."/>
            <person name="Grigoriev I.V."/>
            <person name="Jeffries T.W."/>
        </authorList>
    </citation>
    <scope>NUCLEOTIDE SEQUENCE [LARGE SCALE GENOMIC DNA]</scope>
    <source>
        <strain evidence="14 15">NRRL YB-4993</strain>
    </source>
</reference>
<evidence type="ECO:0000256" key="8">
    <source>
        <dbReference type="ARBA" id="ARBA00022723"/>
    </source>
</evidence>
<dbReference type="OrthoDB" id="426882at2759"/>
<organism evidence="14 15">
    <name type="scientific">Metschnikowia bicuspidata var. bicuspidata NRRL YB-4993</name>
    <dbReference type="NCBI Taxonomy" id="869754"/>
    <lineage>
        <taxon>Eukaryota</taxon>
        <taxon>Fungi</taxon>
        <taxon>Dikarya</taxon>
        <taxon>Ascomycota</taxon>
        <taxon>Saccharomycotina</taxon>
        <taxon>Pichiomycetes</taxon>
        <taxon>Metschnikowiaceae</taxon>
        <taxon>Metschnikowia</taxon>
    </lineage>
</organism>